<reference evidence="1" key="1">
    <citation type="submission" date="2018-09" db="EMBL/GenBank/DDBJ databases">
        <title>A genomic encyclopedia of anaerobic methanotrophic archaea.</title>
        <authorList>
            <person name="Skennerton C.T."/>
            <person name="Chadwick G.L."/>
            <person name="Laso-Perez R."/>
            <person name="Leu A.O."/>
            <person name="Speth D.R."/>
            <person name="Yu H."/>
            <person name="Morgan-Lang C."/>
            <person name="Hatzenpichler R."/>
            <person name="Goudeau D."/>
            <person name="Malmstrom R."/>
            <person name="Woyke T."/>
            <person name="Hallam S."/>
            <person name="Tyson G.W."/>
            <person name="Wegener G."/>
            <person name="Boetius A."/>
            <person name="Orphan V.J."/>
        </authorList>
    </citation>
    <scope>NUCLEOTIDE SEQUENCE</scope>
    <source>
        <strain evidence="1">CONS3730D10UFb2</strain>
    </source>
</reference>
<comment type="caution">
    <text evidence="1">The sequence shown here is derived from an EMBL/GenBank/DDBJ whole genome shotgun (WGS) entry which is preliminary data.</text>
</comment>
<dbReference type="EMBL" id="QYBA01000266">
    <property type="protein sequence ID" value="TKY91073.1"/>
    <property type="molecule type" value="Genomic_DNA"/>
</dbReference>
<gene>
    <name evidence="1" type="ORF">C5S46_07740</name>
</gene>
<evidence type="ECO:0000313" key="1">
    <source>
        <dbReference type="EMBL" id="TKY91073.1"/>
    </source>
</evidence>
<evidence type="ECO:0000313" key="2">
    <source>
        <dbReference type="Proteomes" id="UP000315423"/>
    </source>
</evidence>
<sequence>MIKFLYIKAVGNVKGMNVRVIIIAKGEVQRVGYRDVVERAARKMKLTGNVSNLKPYDVKIICEGDNKSIDSFIELITLKEYPVIVEHMDVKFEDATGEFEYFEIIRGDMTEELGEKLDMANAKLTLMIGKQGVMIEKQDVLIEKVEDNTSILNNFKNETNNNLDKLTNIMIKHDVDAQERIATLTAEISQIKERLSLLESAVA</sequence>
<accession>A0AC61S8P0</accession>
<dbReference type="Proteomes" id="UP000315423">
    <property type="component" value="Unassembled WGS sequence"/>
</dbReference>
<name>A0AC61S8P0_9EURY</name>
<organism evidence="1 2">
    <name type="scientific">Candidatus Methanomarinus sp</name>
    <dbReference type="NCBI Taxonomy" id="3386244"/>
    <lineage>
        <taxon>Archaea</taxon>
        <taxon>Methanobacteriati</taxon>
        <taxon>Methanobacteriota</taxon>
        <taxon>Stenosarchaea group</taxon>
        <taxon>Methanomicrobia</taxon>
        <taxon>Methanosarcinales</taxon>
        <taxon>ANME-2 cluster</taxon>
        <taxon>Candidatus Methanocomedenaceae</taxon>
        <taxon>Candidatus Methanomarinus</taxon>
    </lineage>
</organism>
<protein>
    <submittedName>
        <fullName evidence="1">Uncharacterized protein</fullName>
    </submittedName>
</protein>
<proteinExistence type="predicted"/>